<keyword evidence="3" id="KW-0862">Zinc</keyword>
<sequence length="270" mass="29424">MTDKTSPEDIKEAKASGHVYAVKLYPKGVTTNSDSGVTDIKNVYPAMEEMAKVGMPLLIHGEVFTRSVDFFDREKVFLKEVMEPVVAAHPKLKIVMEHITTEDAVKFVSACGPNVGATITPHHLLYNRNAIFNKGLCPHLFCLPILKREKHRVALVAAATSGNPKFFAGTDSAPHPKTKKESACGCAGCYVGFASVELYAETFAQQGALSKLPGFLCSQGAKFYGLAPQTGKKLKLEKKAWKVPAEFELGDDVVVPIRAGDEIEWTLTLL</sequence>
<organism evidence="6">
    <name type="scientific">Lotharella oceanica</name>
    <dbReference type="NCBI Taxonomy" id="641309"/>
    <lineage>
        <taxon>Eukaryota</taxon>
        <taxon>Sar</taxon>
        <taxon>Rhizaria</taxon>
        <taxon>Cercozoa</taxon>
        <taxon>Chlorarachniophyceae</taxon>
        <taxon>Lotharella</taxon>
    </lineage>
</organism>
<gene>
    <name evidence="5" type="ORF">LSP00402_LOCUS19556</name>
    <name evidence="6" type="ORF">LSP00402_LOCUS19557</name>
</gene>
<evidence type="ECO:0000256" key="1">
    <source>
        <dbReference type="ARBA" id="ARBA00022723"/>
    </source>
</evidence>
<keyword evidence="2" id="KW-0378">Hydrolase</keyword>
<dbReference type="GO" id="GO:0046872">
    <property type="term" value="F:metal ion binding"/>
    <property type="evidence" value="ECO:0007669"/>
    <property type="project" value="UniProtKB-KW"/>
</dbReference>
<protein>
    <recommendedName>
        <fullName evidence="7">Dihydroorotase</fullName>
    </recommendedName>
</protein>
<keyword evidence="1" id="KW-0479">Metal-binding</keyword>
<evidence type="ECO:0000256" key="2">
    <source>
        <dbReference type="ARBA" id="ARBA00022801"/>
    </source>
</evidence>
<reference evidence="6" key="1">
    <citation type="submission" date="2021-01" db="EMBL/GenBank/DDBJ databases">
        <authorList>
            <person name="Corre E."/>
            <person name="Pelletier E."/>
            <person name="Niang G."/>
            <person name="Scheremetjew M."/>
            <person name="Finn R."/>
            <person name="Kale V."/>
            <person name="Holt S."/>
            <person name="Cochrane G."/>
            <person name="Meng A."/>
            <person name="Brown T."/>
            <person name="Cohen L."/>
        </authorList>
    </citation>
    <scope>NUCLEOTIDE SEQUENCE</scope>
    <source>
        <strain evidence="6">CCMP622</strain>
    </source>
</reference>
<dbReference type="SUPFAM" id="SSF51556">
    <property type="entry name" value="Metallo-dependent hydrolases"/>
    <property type="match status" value="1"/>
</dbReference>
<dbReference type="Gene3D" id="3.20.20.140">
    <property type="entry name" value="Metal-dependent hydrolases"/>
    <property type="match status" value="1"/>
</dbReference>
<dbReference type="EMBL" id="HBHP01031713">
    <property type="protein sequence ID" value="CAD9775559.1"/>
    <property type="molecule type" value="Transcribed_RNA"/>
</dbReference>
<name>A0A7S2XFX1_9EUKA</name>
<proteinExistence type="predicted"/>
<evidence type="ECO:0000313" key="5">
    <source>
        <dbReference type="EMBL" id="CAD9775559.1"/>
    </source>
</evidence>
<dbReference type="NCBIfam" id="TIGR00856">
    <property type="entry name" value="pyrC_dimer"/>
    <property type="match status" value="1"/>
</dbReference>
<evidence type="ECO:0000256" key="4">
    <source>
        <dbReference type="ARBA" id="ARBA00022975"/>
    </source>
</evidence>
<dbReference type="AlphaFoldDB" id="A0A7S2XFX1"/>
<dbReference type="UniPathway" id="UPA00070">
    <property type="reaction ID" value="UER00117"/>
</dbReference>
<dbReference type="GO" id="GO:0006207">
    <property type="term" value="P:'de novo' pyrimidine nucleobase biosynthetic process"/>
    <property type="evidence" value="ECO:0007669"/>
    <property type="project" value="TreeGrafter"/>
</dbReference>
<accession>A0A7S2XFX1</accession>
<dbReference type="GO" id="GO:0005829">
    <property type="term" value="C:cytosol"/>
    <property type="evidence" value="ECO:0007669"/>
    <property type="project" value="TreeGrafter"/>
</dbReference>
<dbReference type="GO" id="GO:0044205">
    <property type="term" value="P:'de novo' UMP biosynthetic process"/>
    <property type="evidence" value="ECO:0007669"/>
    <property type="project" value="UniProtKB-UniPathway"/>
</dbReference>
<dbReference type="PROSITE" id="PS00483">
    <property type="entry name" value="DIHYDROOROTASE_2"/>
    <property type="match status" value="1"/>
</dbReference>
<dbReference type="InterPro" id="IPR032466">
    <property type="entry name" value="Metal_Hydrolase"/>
</dbReference>
<keyword evidence="4" id="KW-0665">Pyrimidine biosynthesis</keyword>
<dbReference type="PANTHER" id="PTHR43137">
    <property type="entry name" value="DIHYDROOROTASE"/>
    <property type="match status" value="1"/>
</dbReference>
<dbReference type="GO" id="GO:0004151">
    <property type="term" value="F:dihydroorotase activity"/>
    <property type="evidence" value="ECO:0007669"/>
    <property type="project" value="InterPro"/>
</dbReference>
<dbReference type="EMBL" id="HBHP01031714">
    <property type="protein sequence ID" value="CAD9775560.1"/>
    <property type="molecule type" value="Transcribed_RNA"/>
</dbReference>
<dbReference type="PANTHER" id="PTHR43137:SF1">
    <property type="entry name" value="DIHYDROOROTASE"/>
    <property type="match status" value="1"/>
</dbReference>
<dbReference type="InterPro" id="IPR002195">
    <property type="entry name" value="Dihydroorotase_CS"/>
</dbReference>
<dbReference type="InterPro" id="IPR004721">
    <property type="entry name" value="DHOdimr"/>
</dbReference>
<evidence type="ECO:0000313" key="6">
    <source>
        <dbReference type="EMBL" id="CAD9775560.1"/>
    </source>
</evidence>
<evidence type="ECO:0008006" key="7">
    <source>
        <dbReference type="Google" id="ProtNLM"/>
    </source>
</evidence>
<evidence type="ECO:0000256" key="3">
    <source>
        <dbReference type="ARBA" id="ARBA00022833"/>
    </source>
</evidence>